<protein>
    <submittedName>
        <fullName evidence="1">Plasmid stability/partitioning protein</fullName>
    </submittedName>
</protein>
<reference evidence="1 2" key="1">
    <citation type="submission" date="2016-07" db="EMBL/GenBank/DDBJ databases">
        <authorList>
            <person name="Yuval B."/>
        </authorList>
    </citation>
    <scope>NUCLEOTIDE SEQUENCE [LARGE SCALE GENOMIC DNA]</scope>
    <source>
        <strain evidence="1 2">IL</strain>
    </source>
</reference>
<evidence type="ECO:0000313" key="2">
    <source>
        <dbReference type="Proteomes" id="UP000243534"/>
    </source>
</evidence>
<dbReference type="EMBL" id="MAYS01000100">
    <property type="protein sequence ID" value="OFC63334.1"/>
    <property type="molecule type" value="Genomic_DNA"/>
</dbReference>
<evidence type="ECO:0000313" key="1">
    <source>
        <dbReference type="EMBL" id="OFC63334.1"/>
    </source>
</evidence>
<proteinExistence type="predicted"/>
<name>A0A1E7Z3M5_9GAMM</name>
<gene>
    <name evidence="1" type="ORF">BBW68_05755</name>
</gene>
<dbReference type="OrthoDB" id="9872069at2"/>
<accession>A0A1E7Z3M5</accession>
<dbReference type="Proteomes" id="UP000243534">
    <property type="component" value="Unassembled WGS sequence"/>
</dbReference>
<dbReference type="AlphaFoldDB" id="A0A1E7Z3M5"/>
<comment type="caution">
    <text evidence="1">The sequence shown here is derived from an EMBL/GenBank/DDBJ whole genome shotgun (WGS) entry which is preliminary data.</text>
</comment>
<dbReference type="RefSeq" id="WP_070133932.1">
    <property type="nucleotide sequence ID" value="NZ_MAYS01000100.1"/>
</dbReference>
<sequence length="92" mass="10474">MDINKLKKHAPIIEQSESKTVNDFIAQGDKKPTKKAESIMVGFRMDEDTLERLDRLTNGLGKKRINILRASLLAFESLSPSDKAKFLIEIMR</sequence>
<organism evidence="1 2">
    <name type="scientific">Candidatus Erwinia dacicola</name>
    <dbReference type="NCBI Taxonomy" id="252393"/>
    <lineage>
        <taxon>Bacteria</taxon>
        <taxon>Pseudomonadati</taxon>
        <taxon>Pseudomonadota</taxon>
        <taxon>Gammaproteobacteria</taxon>
        <taxon>Enterobacterales</taxon>
        <taxon>Erwiniaceae</taxon>
        <taxon>Erwinia</taxon>
    </lineage>
</organism>